<dbReference type="STRING" id="1408189.CLAC_07725"/>
<gene>
    <name evidence="1" type="ORF">CLAC_07725</name>
</gene>
<sequence>MSYLQPRPNNPIELRKAAVRKYTRNAAIWAGGGIAAGLVLGLLATELWLFIILAGIGLIGGFVNWQKVQKIVNYKDPQ</sequence>
<dbReference type="KEGG" id="clw:CLAC_07725"/>
<dbReference type="RefSeq" id="WP_053412389.1">
    <property type="nucleotide sequence ID" value="NZ_CP006841.1"/>
</dbReference>
<proteinExistence type="predicted"/>
<evidence type="ECO:0000313" key="2">
    <source>
        <dbReference type="Proteomes" id="UP000058446"/>
    </source>
</evidence>
<reference evidence="1 2" key="1">
    <citation type="submission" date="2013-10" db="EMBL/GenBank/DDBJ databases">
        <title>Complete genome sequence of Corynebacterium lactis DSM 45799(T), isolated from raw cow milk.</title>
        <authorList>
            <person name="Ruckert C."/>
            <person name="Albersmeier A."/>
            <person name="Lipski A."/>
            <person name="Kalinowski J."/>
        </authorList>
    </citation>
    <scope>NUCLEOTIDE SEQUENCE [LARGE SCALE GENOMIC DNA]</scope>
    <source>
        <strain evidence="1 2">RW2-5</strain>
    </source>
</reference>
<evidence type="ECO:0000313" key="1">
    <source>
        <dbReference type="EMBL" id="ALA67614.1"/>
    </source>
</evidence>
<accession>A0A0K2H0Q1</accession>
<keyword evidence="2" id="KW-1185">Reference proteome</keyword>
<dbReference type="PATRIC" id="fig|1408189.4.peg.1547"/>
<protein>
    <submittedName>
        <fullName evidence="1">Uncharacterized protein</fullName>
    </submittedName>
</protein>
<dbReference type="Proteomes" id="UP000058446">
    <property type="component" value="Chromosome"/>
</dbReference>
<name>A0A0K2H0Q1_9CORY</name>
<organism evidence="1 2">
    <name type="scientific">Corynebacterium lactis RW2-5</name>
    <dbReference type="NCBI Taxonomy" id="1408189"/>
    <lineage>
        <taxon>Bacteria</taxon>
        <taxon>Bacillati</taxon>
        <taxon>Actinomycetota</taxon>
        <taxon>Actinomycetes</taxon>
        <taxon>Mycobacteriales</taxon>
        <taxon>Corynebacteriaceae</taxon>
        <taxon>Corynebacterium</taxon>
    </lineage>
</organism>
<dbReference type="AlphaFoldDB" id="A0A0K2H0Q1"/>
<dbReference type="EMBL" id="CP006841">
    <property type="protein sequence ID" value="ALA67614.1"/>
    <property type="molecule type" value="Genomic_DNA"/>
</dbReference>